<organism evidence="2 3">
    <name type="scientific">Lentilactobacillus raoultii</name>
    <dbReference type="NCBI Taxonomy" id="1987503"/>
    <lineage>
        <taxon>Bacteria</taxon>
        <taxon>Bacillati</taxon>
        <taxon>Bacillota</taxon>
        <taxon>Bacilli</taxon>
        <taxon>Lactobacillales</taxon>
        <taxon>Lactobacillaceae</taxon>
        <taxon>Lentilactobacillus</taxon>
    </lineage>
</organism>
<dbReference type="PANTHER" id="PTHR34821:SF2">
    <property type="entry name" value="INNER MEMBRANE PROTEIN YDCZ"/>
    <property type="match status" value="1"/>
</dbReference>
<protein>
    <submittedName>
        <fullName evidence="2">DMT family transporter</fullName>
    </submittedName>
</protein>
<feature type="transmembrane region" description="Helical" evidence="1">
    <location>
        <begin position="33"/>
        <end position="59"/>
    </location>
</feature>
<dbReference type="Proteomes" id="UP001597156">
    <property type="component" value="Unassembled WGS sequence"/>
</dbReference>
<feature type="transmembrane region" description="Helical" evidence="1">
    <location>
        <begin position="295"/>
        <end position="313"/>
    </location>
</feature>
<feature type="transmembrane region" description="Helical" evidence="1">
    <location>
        <begin position="129"/>
        <end position="150"/>
    </location>
</feature>
<feature type="transmembrane region" description="Helical" evidence="1">
    <location>
        <begin position="71"/>
        <end position="90"/>
    </location>
</feature>
<reference evidence="3" key="1">
    <citation type="journal article" date="2019" name="Int. J. Syst. Evol. Microbiol.">
        <title>The Global Catalogue of Microorganisms (GCM) 10K type strain sequencing project: providing services to taxonomists for standard genome sequencing and annotation.</title>
        <authorList>
            <consortium name="The Broad Institute Genomics Platform"/>
            <consortium name="The Broad Institute Genome Sequencing Center for Infectious Disease"/>
            <person name="Wu L."/>
            <person name="Ma J."/>
        </authorList>
    </citation>
    <scope>NUCLEOTIDE SEQUENCE [LARGE SCALE GENOMIC DNA]</scope>
    <source>
        <strain evidence="3">CCUG 71848</strain>
    </source>
</reference>
<dbReference type="InterPro" id="IPR006750">
    <property type="entry name" value="YdcZ"/>
</dbReference>
<feature type="transmembrane region" description="Helical" evidence="1">
    <location>
        <begin position="203"/>
        <end position="224"/>
    </location>
</feature>
<dbReference type="RefSeq" id="WP_121977784.1">
    <property type="nucleotide sequence ID" value="NZ_JBHTLH010000005.1"/>
</dbReference>
<evidence type="ECO:0000256" key="1">
    <source>
        <dbReference type="SAM" id="Phobius"/>
    </source>
</evidence>
<evidence type="ECO:0000313" key="2">
    <source>
        <dbReference type="EMBL" id="MFD1124180.1"/>
    </source>
</evidence>
<keyword evidence="1" id="KW-0812">Transmembrane</keyword>
<keyword evidence="1" id="KW-1133">Transmembrane helix</keyword>
<accession>A0ABW3PHC2</accession>
<name>A0ABW3PHC2_9LACO</name>
<feature type="transmembrane region" description="Helical" evidence="1">
    <location>
        <begin position="240"/>
        <end position="262"/>
    </location>
</feature>
<dbReference type="PANTHER" id="PTHR34821">
    <property type="entry name" value="INNER MEMBRANE PROTEIN YDCZ"/>
    <property type="match status" value="1"/>
</dbReference>
<evidence type="ECO:0000313" key="3">
    <source>
        <dbReference type="Proteomes" id="UP001597156"/>
    </source>
</evidence>
<sequence>MLIFMTISLVAGFLLSNQSPVNADLSHIVKSPFIAGTISFIVGTLFLAILSLAMSGRLFPSTTFIASQPMWIWLGGLLGAIYLTSNILLFQKIGAIQTTILPILGQITMGSVIDQFGWLGAETIAMTPWRFTGIIVLVIGVMIAIALPSLTNRDIRQFDIAKTHRKRKSLVIGWQIWGVVVGVLAAMQQAINGHLGTLLHSTGQASFISFFIGTILIAIVTLLINKRLPTIVQLKATRPWNWFGGFLGGTFLFVTVIAVPQIGAGLTIMMGLIGQVIGSILVQQFGWWHSIKQRMVPAQALGIGLMLVGVGLIKML</sequence>
<keyword evidence="1" id="KW-0472">Membrane</keyword>
<dbReference type="EMBL" id="JBHTLH010000005">
    <property type="protein sequence ID" value="MFD1124180.1"/>
    <property type="molecule type" value="Genomic_DNA"/>
</dbReference>
<gene>
    <name evidence="2" type="ORF">ACFQ22_02225</name>
</gene>
<feature type="transmembrane region" description="Helical" evidence="1">
    <location>
        <begin position="171"/>
        <end position="191"/>
    </location>
</feature>
<feature type="transmembrane region" description="Helical" evidence="1">
    <location>
        <begin position="268"/>
        <end position="288"/>
    </location>
</feature>
<dbReference type="Pfam" id="PF04657">
    <property type="entry name" value="DMT_YdcZ"/>
    <property type="match status" value="2"/>
</dbReference>
<comment type="caution">
    <text evidence="2">The sequence shown here is derived from an EMBL/GenBank/DDBJ whole genome shotgun (WGS) entry which is preliminary data.</text>
</comment>
<proteinExistence type="predicted"/>
<keyword evidence="3" id="KW-1185">Reference proteome</keyword>